<comment type="similarity">
    <text evidence="2 9">Belongs to the glycosyl hydrolase 17 family.</text>
</comment>
<proteinExistence type="inferred from homology"/>
<comment type="caution">
    <text evidence="10">The sequence shown here is derived from an EMBL/GenBank/DDBJ whole genome shotgun (WGS) entry which is preliminary data.</text>
</comment>
<evidence type="ECO:0000256" key="6">
    <source>
        <dbReference type="ARBA" id="ARBA00023295"/>
    </source>
</evidence>
<name>A0A445EME5_ARAHY</name>
<evidence type="ECO:0000313" key="11">
    <source>
        <dbReference type="Proteomes" id="UP000289738"/>
    </source>
</evidence>
<dbReference type="GO" id="GO:0042973">
    <property type="term" value="F:glucan endo-1,3-beta-D-glucosidase activity"/>
    <property type="evidence" value="ECO:0007669"/>
    <property type="project" value="UniProtKB-EC"/>
</dbReference>
<sequence length="455" mass="50141">MACLSKKKKKHCLQLQPLFSISNFDPLLDHPIIIIIINSLSLHLLHGQSHLFFLLSSWPLSPTLLALLRSNGMIIPIVSICSSNLSNLVPLTVQTFTGTYGINYGRIADNIPSPDQVVTLLRAAKIRNVRIYDADHSVLKAFSGTGFNLVIGLPNGQLQDMSSNADHALNWVKDNVQSFLPGTPIRGIAVGNEVLGGEDYSLWGELLGAAKNIYNATKKLNLHEQIEISTANSFAVFSNSYPPSSCKFKDSVTQYMKPLLEFFSQIGSPFCLNAYPSLAYASDPEHIDLNYALFQPTKGIYDPKFRLHYDNMLDAQIDAAYSALENAGFNKMEVIVTETGWASNGDPNEAGANMTNARTYNYNLRKRLAKRKGTPHRPKNIVKAYIFAVFNEDSKPGASSERNYGLFKADGNISYDIGFHGLNAARSSRLSLKSISADSMATMIVSLCALMLLIF</sequence>
<evidence type="ECO:0000256" key="2">
    <source>
        <dbReference type="ARBA" id="ARBA00008773"/>
    </source>
</evidence>
<evidence type="ECO:0000313" key="10">
    <source>
        <dbReference type="EMBL" id="RYR76639.1"/>
    </source>
</evidence>
<dbReference type="GO" id="GO:0005975">
    <property type="term" value="P:carbohydrate metabolic process"/>
    <property type="evidence" value="ECO:0007669"/>
    <property type="project" value="InterPro"/>
</dbReference>
<keyword evidence="4" id="KW-0732">Signal</keyword>
<dbReference type="Gene3D" id="3.20.20.80">
    <property type="entry name" value="Glycosidases"/>
    <property type="match status" value="1"/>
</dbReference>
<evidence type="ECO:0000256" key="3">
    <source>
        <dbReference type="ARBA" id="ARBA00012780"/>
    </source>
</evidence>
<keyword evidence="5" id="KW-0378">Hydrolase</keyword>
<keyword evidence="11" id="KW-1185">Reference proteome</keyword>
<dbReference type="Pfam" id="PF00332">
    <property type="entry name" value="Glyco_hydro_17"/>
    <property type="match status" value="1"/>
</dbReference>
<dbReference type="InterPro" id="IPR044965">
    <property type="entry name" value="Glyco_hydro_17_plant"/>
</dbReference>
<evidence type="ECO:0000256" key="8">
    <source>
        <dbReference type="ARBA" id="ARBA00033417"/>
    </source>
</evidence>
<dbReference type="FunFam" id="3.20.20.80:FF:000005">
    <property type="entry name" value="Glucan endo-1,3-beta-glucosidase 14"/>
    <property type="match status" value="1"/>
</dbReference>
<dbReference type="Proteomes" id="UP000289738">
    <property type="component" value="Chromosome A01"/>
</dbReference>
<dbReference type="STRING" id="3818.A0A445EME5"/>
<dbReference type="PANTHER" id="PTHR32227">
    <property type="entry name" value="GLUCAN ENDO-1,3-BETA-GLUCOSIDASE BG1-RELATED-RELATED"/>
    <property type="match status" value="1"/>
</dbReference>
<dbReference type="InterPro" id="IPR017853">
    <property type="entry name" value="GH"/>
</dbReference>
<organism evidence="10 11">
    <name type="scientific">Arachis hypogaea</name>
    <name type="common">Peanut</name>
    <dbReference type="NCBI Taxonomy" id="3818"/>
    <lineage>
        <taxon>Eukaryota</taxon>
        <taxon>Viridiplantae</taxon>
        <taxon>Streptophyta</taxon>
        <taxon>Embryophyta</taxon>
        <taxon>Tracheophyta</taxon>
        <taxon>Spermatophyta</taxon>
        <taxon>Magnoliopsida</taxon>
        <taxon>eudicotyledons</taxon>
        <taxon>Gunneridae</taxon>
        <taxon>Pentapetalae</taxon>
        <taxon>rosids</taxon>
        <taxon>fabids</taxon>
        <taxon>Fabales</taxon>
        <taxon>Fabaceae</taxon>
        <taxon>Papilionoideae</taxon>
        <taxon>50 kb inversion clade</taxon>
        <taxon>dalbergioids sensu lato</taxon>
        <taxon>Dalbergieae</taxon>
        <taxon>Pterocarpus clade</taxon>
        <taxon>Arachis</taxon>
    </lineage>
</organism>
<evidence type="ECO:0000256" key="1">
    <source>
        <dbReference type="ARBA" id="ARBA00000382"/>
    </source>
</evidence>
<evidence type="ECO:0000256" key="7">
    <source>
        <dbReference type="ARBA" id="ARBA00033335"/>
    </source>
</evidence>
<evidence type="ECO:0000256" key="9">
    <source>
        <dbReference type="RuleBase" id="RU004335"/>
    </source>
</evidence>
<evidence type="ECO:0000256" key="5">
    <source>
        <dbReference type="ARBA" id="ARBA00022801"/>
    </source>
</evidence>
<accession>A0A445EME5</accession>
<evidence type="ECO:0000256" key="4">
    <source>
        <dbReference type="ARBA" id="ARBA00022729"/>
    </source>
</evidence>
<dbReference type="EC" id="3.2.1.39" evidence="3"/>
<reference evidence="10 11" key="1">
    <citation type="submission" date="2019-01" db="EMBL/GenBank/DDBJ databases">
        <title>Sequencing of cultivated peanut Arachis hypogaea provides insights into genome evolution and oil improvement.</title>
        <authorList>
            <person name="Chen X."/>
        </authorList>
    </citation>
    <scope>NUCLEOTIDE SEQUENCE [LARGE SCALE GENOMIC DNA]</scope>
    <source>
        <strain evidence="11">cv. Fuhuasheng</strain>
        <tissue evidence="10">Leaves</tissue>
    </source>
</reference>
<dbReference type="SUPFAM" id="SSF51445">
    <property type="entry name" value="(Trans)glycosidases"/>
    <property type="match status" value="1"/>
</dbReference>
<keyword evidence="6" id="KW-0326">Glycosidase</keyword>
<dbReference type="EMBL" id="SDMP01000001">
    <property type="protein sequence ID" value="RYR76639.1"/>
    <property type="molecule type" value="Genomic_DNA"/>
</dbReference>
<gene>
    <name evidence="10" type="ORF">Ahy_A01g001228</name>
</gene>
<dbReference type="AlphaFoldDB" id="A0A445EME5"/>
<protein>
    <recommendedName>
        <fullName evidence="3">glucan endo-1,3-beta-D-glucosidase</fullName>
        <ecNumber evidence="3">3.2.1.39</ecNumber>
    </recommendedName>
    <alternativeName>
        <fullName evidence="7">(1-&gt;3)-beta-glucan endohydrolase</fullName>
    </alternativeName>
    <alternativeName>
        <fullName evidence="8">Beta-1,3-endoglucanase</fullName>
    </alternativeName>
</protein>
<dbReference type="InterPro" id="IPR000490">
    <property type="entry name" value="Glyco_hydro_17"/>
</dbReference>
<comment type="catalytic activity">
    <reaction evidence="1">
        <text>Hydrolysis of (1-&gt;3)-beta-D-glucosidic linkages in (1-&gt;3)-beta-D-glucans.</text>
        <dbReference type="EC" id="3.2.1.39"/>
    </reaction>
</comment>